<sequence length="99" mass="10752">MPSETSILSRQVRYAWTQITRFDLLSGTVLSYAAAVALTPSMRTNCRDISFPFDVAASVLDFISSALPPVTIVSPYESCPAASTGRSLLGYSFPDRHFG</sequence>
<protein>
    <submittedName>
        <fullName evidence="1">Uncharacterized protein</fullName>
    </submittedName>
</protein>
<dbReference type="AlphaFoldDB" id="A0A2I0ABW4"/>
<reference evidence="1 2" key="1">
    <citation type="journal article" date="2017" name="Nature">
        <title>The Apostasia genome and the evolution of orchids.</title>
        <authorList>
            <person name="Zhang G.Q."/>
            <person name="Liu K.W."/>
            <person name="Li Z."/>
            <person name="Lohaus R."/>
            <person name="Hsiao Y.Y."/>
            <person name="Niu S.C."/>
            <person name="Wang J.Y."/>
            <person name="Lin Y.C."/>
            <person name="Xu Q."/>
            <person name="Chen L.J."/>
            <person name="Yoshida K."/>
            <person name="Fujiwara S."/>
            <person name="Wang Z.W."/>
            <person name="Zhang Y.Q."/>
            <person name="Mitsuda N."/>
            <person name="Wang M."/>
            <person name="Liu G.H."/>
            <person name="Pecoraro L."/>
            <person name="Huang H.X."/>
            <person name="Xiao X.J."/>
            <person name="Lin M."/>
            <person name="Wu X.Y."/>
            <person name="Wu W.L."/>
            <person name="Chen Y.Y."/>
            <person name="Chang S.B."/>
            <person name="Sakamoto S."/>
            <person name="Ohme-Takagi M."/>
            <person name="Yagi M."/>
            <person name="Zeng S.J."/>
            <person name="Shen C.Y."/>
            <person name="Yeh C.M."/>
            <person name="Luo Y.B."/>
            <person name="Tsai W.C."/>
            <person name="Van de Peer Y."/>
            <person name="Liu Z.J."/>
        </authorList>
    </citation>
    <scope>NUCLEOTIDE SEQUENCE [LARGE SCALE GENOMIC DNA]</scope>
    <source>
        <strain evidence="2">cv. Shenzhen</strain>
        <tissue evidence="1">Stem</tissue>
    </source>
</reference>
<evidence type="ECO:0000313" key="2">
    <source>
        <dbReference type="Proteomes" id="UP000236161"/>
    </source>
</evidence>
<organism evidence="1 2">
    <name type="scientific">Apostasia shenzhenica</name>
    <dbReference type="NCBI Taxonomy" id="1088818"/>
    <lineage>
        <taxon>Eukaryota</taxon>
        <taxon>Viridiplantae</taxon>
        <taxon>Streptophyta</taxon>
        <taxon>Embryophyta</taxon>
        <taxon>Tracheophyta</taxon>
        <taxon>Spermatophyta</taxon>
        <taxon>Magnoliopsida</taxon>
        <taxon>Liliopsida</taxon>
        <taxon>Asparagales</taxon>
        <taxon>Orchidaceae</taxon>
        <taxon>Apostasioideae</taxon>
        <taxon>Apostasia</taxon>
    </lineage>
</organism>
<gene>
    <name evidence="1" type="ORF">AXF42_Ash002019</name>
</gene>
<accession>A0A2I0ABW4</accession>
<dbReference type="EMBL" id="KZ452001">
    <property type="protein sequence ID" value="PKA53038.1"/>
    <property type="molecule type" value="Genomic_DNA"/>
</dbReference>
<name>A0A2I0ABW4_9ASPA</name>
<proteinExistence type="predicted"/>
<evidence type="ECO:0000313" key="1">
    <source>
        <dbReference type="EMBL" id="PKA53038.1"/>
    </source>
</evidence>
<keyword evidence="2" id="KW-1185">Reference proteome</keyword>
<dbReference type="Proteomes" id="UP000236161">
    <property type="component" value="Unassembled WGS sequence"/>
</dbReference>